<reference evidence="1" key="2">
    <citation type="journal article" date="2023" name="Int. J. Mol. Sci.">
        <title>De Novo Assembly and Annotation of 11 Diverse Shrub Willow (Salix) Genomes Reveals Novel Gene Organization in Sex-Linked Regions.</title>
        <authorList>
            <person name="Hyden B."/>
            <person name="Feng K."/>
            <person name="Yates T.B."/>
            <person name="Jawdy S."/>
            <person name="Cereghino C."/>
            <person name="Smart L.B."/>
            <person name="Muchero W."/>
        </authorList>
    </citation>
    <scope>NUCLEOTIDE SEQUENCE [LARGE SCALE GENOMIC DNA]</scope>
    <source>
        <tissue evidence="1">Shoot tip</tissue>
    </source>
</reference>
<organism evidence="1 2">
    <name type="scientific">Salix viminalis</name>
    <name type="common">Common osier</name>
    <name type="synonym">Basket willow</name>
    <dbReference type="NCBI Taxonomy" id="40686"/>
    <lineage>
        <taxon>Eukaryota</taxon>
        <taxon>Viridiplantae</taxon>
        <taxon>Streptophyta</taxon>
        <taxon>Embryophyta</taxon>
        <taxon>Tracheophyta</taxon>
        <taxon>Spermatophyta</taxon>
        <taxon>Magnoliopsida</taxon>
        <taxon>eudicotyledons</taxon>
        <taxon>Gunneridae</taxon>
        <taxon>Pentapetalae</taxon>
        <taxon>rosids</taxon>
        <taxon>fabids</taxon>
        <taxon>Malpighiales</taxon>
        <taxon>Salicaceae</taxon>
        <taxon>Saliceae</taxon>
        <taxon>Salix</taxon>
    </lineage>
</organism>
<accession>A0A9Q0TZ04</accession>
<dbReference type="Proteomes" id="UP001151529">
    <property type="component" value="Chromosome 10"/>
</dbReference>
<evidence type="ECO:0000313" key="2">
    <source>
        <dbReference type="Proteomes" id="UP001151529"/>
    </source>
</evidence>
<evidence type="ECO:0000313" key="1">
    <source>
        <dbReference type="EMBL" id="KAJ6720398.1"/>
    </source>
</evidence>
<comment type="caution">
    <text evidence="1">The sequence shown here is derived from an EMBL/GenBank/DDBJ whole genome shotgun (WGS) entry which is preliminary data.</text>
</comment>
<gene>
    <name evidence="1" type="ORF">OIU85_023599</name>
</gene>
<dbReference type="AlphaFoldDB" id="A0A9Q0TZ04"/>
<proteinExistence type="predicted"/>
<reference evidence="1" key="1">
    <citation type="submission" date="2022-11" db="EMBL/GenBank/DDBJ databases">
        <authorList>
            <person name="Hyden B.L."/>
            <person name="Feng K."/>
            <person name="Yates T."/>
            <person name="Jawdy S."/>
            <person name="Smart L.B."/>
            <person name="Muchero W."/>
        </authorList>
    </citation>
    <scope>NUCLEOTIDE SEQUENCE</scope>
    <source>
        <tissue evidence="1">Shoot tip</tissue>
    </source>
</reference>
<name>A0A9Q0TZ04_SALVM</name>
<dbReference type="EMBL" id="JAPFFL010000006">
    <property type="protein sequence ID" value="KAJ6720398.1"/>
    <property type="molecule type" value="Genomic_DNA"/>
</dbReference>
<sequence length="128" mass="14151">MKNLERRKVICANDIGRRSEEETVAFAIENGELLVAIVIPDSEKSPCIAQGFSSFSSLATLQPLSSSGAGEEGEDVKVDPARVLFLRAVKLFTDGLTAFQWVDIWAFSRSLFTFEKSPVASLIWILRL</sequence>
<protein>
    <submittedName>
        <fullName evidence="1">Uncharacterized protein</fullName>
    </submittedName>
</protein>
<keyword evidence="2" id="KW-1185">Reference proteome</keyword>